<evidence type="ECO:0000256" key="2">
    <source>
        <dbReference type="ARBA" id="ARBA00023315"/>
    </source>
</evidence>
<protein>
    <submittedName>
        <fullName evidence="4">Ribosomal-protein-alanine N-acetyltransferase</fullName>
    </submittedName>
</protein>
<dbReference type="SUPFAM" id="SSF53067">
    <property type="entry name" value="Actin-like ATPase domain"/>
    <property type="match status" value="1"/>
</dbReference>
<dbReference type="InterPro" id="IPR043129">
    <property type="entry name" value="ATPase_NBD"/>
</dbReference>
<dbReference type="PANTHER" id="PTHR23091:SF4">
    <property type="entry name" value="N-TERMINAL AMINO-ACID N(ALPHA)-ACETYLTRANSFERASE NATA"/>
    <property type="match status" value="1"/>
</dbReference>
<gene>
    <name evidence="4" type="primary">rimI</name>
    <name evidence="4" type="ORF">ENL19_01320</name>
</gene>
<dbReference type="NCBIfam" id="TIGR01575">
    <property type="entry name" value="rimI"/>
    <property type="match status" value="1"/>
</dbReference>
<dbReference type="Gene3D" id="3.30.420.200">
    <property type="match status" value="1"/>
</dbReference>
<dbReference type="InterPro" id="IPR006464">
    <property type="entry name" value="AcTrfase_RimI/Ard1"/>
</dbReference>
<dbReference type="InterPro" id="IPR045047">
    <property type="entry name" value="Ard1-like"/>
</dbReference>
<dbReference type="CDD" id="cd04301">
    <property type="entry name" value="NAT_SF"/>
    <property type="match status" value="1"/>
</dbReference>
<dbReference type="PROSITE" id="PS51186">
    <property type="entry name" value="GNAT"/>
    <property type="match status" value="1"/>
</dbReference>
<evidence type="ECO:0000313" key="4">
    <source>
        <dbReference type="EMBL" id="HHE04684.1"/>
    </source>
</evidence>
<dbReference type="EMBL" id="DRTB01000094">
    <property type="protein sequence ID" value="HHE04684.1"/>
    <property type="molecule type" value="Genomic_DNA"/>
</dbReference>
<dbReference type="Pfam" id="PF00814">
    <property type="entry name" value="TsaD"/>
    <property type="match status" value="1"/>
</dbReference>
<keyword evidence="1" id="KW-0808">Transferase</keyword>
<dbReference type="InterPro" id="IPR022496">
    <property type="entry name" value="T6A_TsaB"/>
</dbReference>
<dbReference type="InterPro" id="IPR000905">
    <property type="entry name" value="Gcp-like_dom"/>
</dbReference>
<dbReference type="Pfam" id="PF00583">
    <property type="entry name" value="Acetyltransf_1"/>
    <property type="match status" value="1"/>
</dbReference>
<evidence type="ECO:0000259" key="3">
    <source>
        <dbReference type="PROSITE" id="PS51186"/>
    </source>
</evidence>
<dbReference type="GO" id="GO:0031415">
    <property type="term" value="C:NatA complex"/>
    <property type="evidence" value="ECO:0007669"/>
    <property type="project" value="InterPro"/>
</dbReference>
<dbReference type="SUPFAM" id="SSF55729">
    <property type="entry name" value="Acyl-CoA N-acyltransferases (Nat)"/>
    <property type="match status" value="1"/>
</dbReference>
<dbReference type="InterPro" id="IPR016181">
    <property type="entry name" value="Acyl_CoA_acyltransferase"/>
</dbReference>
<dbReference type="Gene3D" id="3.30.420.40">
    <property type="match status" value="1"/>
</dbReference>
<reference evidence="4" key="1">
    <citation type="journal article" date="2020" name="mSystems">
        <title>Genome- and Community-Level Interaction Insights into Carbon Utilization and Element Cycling Functions of Hydrothermarchaeota in Hydrothermal Sediment.</title>
        <authorList>
            <person name="Zhou Z."/>
            <person name="Liu Y."/>
            <person name="Xu W."/>
            <person name="Pan J."/>
            <person name="Luo Z.H."/>
            <person name="Li M."/>
        </authorList>
    </citation>
    <scope>NUCLEOTIDE SEQUENCE [LARGE SCALE GENOMIC DNA]</scope>
    <source>
        <strain evidence="4">HyVt-74</strain>
    </source>
</reference>
<sequence>MIIGIDSSGISTGITILKNGIMESFSAENSEIIPSFLKDKGIKPETITAIGITIGPGSFTALRVGLAASKGISYPFRIPIYGIDTFDGMIYPLKDNIYIPTIYARKGLVYATIIEKKGGELKILEKEGVYKVGDILNWDRGIFIGSGVEENKLAFKGKKILEGINISEGIAMIVKGIMEGKKIRNILNPVIPNYLSPSLAESKREGKGVIFRDISLDDISEILEIEKSSFSDPWDSDFFYMLIMNRDKCINMKAMKFGILVGYTLGCFEQRGFHLMNIAVKKEYRREGIAKSLLYQLIRRVEKNEKCLRIFLEVRINNESAINLYKMFGFKILEVLKGYYSNGEEAVIMELPLRSY</sequence>
<dbReference type="PANTHER" id="PTHR23091">
    <property type="entry name" value="N-TERMINAL ACETYLTRANSFERASE"/>
    <property type="match status" value="1"/>
</dbReference>
<evidence type="ECO:0000256" key="1">
    <source>
        <dbReference type="ARBA" id="ARBA00022679"/>
    </source>
</evidence>
<comment type="caution">
    <text evidence="4">The sequence shown here is derived from an EMBL/GenBank/DDBJ whole genome shotgun (WGS) entry which is preliminary data.</text>
</comment>
<dbReference type="NCBIfam" id="TIGR03725">
    <property type="entry name" value="T6A_YeaZ"/>
    <property type="match status" value="1"/>
</dbReference>
<dbReference type="GO" id="GO:0004596">
    <property type="term" value="F:protein-N-terminal amino-acid acetyltransferase activity"/>
    <property type="evidence" value="ECO:0007669"/>
    <property type="project" value="InterPro"/>
</dbReference>
<organism evidence="4">
    <name type="scientific">candidate division WOR-3 bacterium</name>
    <dbReference type="NCBI Taxonomy" id="2052148"/>
    <lineage>
        <taxon>Bacteria</taxon>
        <taxon>Bacteria division WOR-3</taxon>
    </lineage>
</organism>
<dbReference type="Gene3D" id="3.40.630.30">
    <property type="match status" value="1"/>
</dbReference>
<keyword evidence="2" id="KW-0012">Acyltransferase</keyword>
<dbReference type="GO" id="GO:0002949">
    <property type="term" value="P:tRNA threonylcarbamoyladenosine modification"/>
    <property type="evidence" value="ECO:0007669"/>
    <property type="project" value="InterPro"/>
</dbReference>
<accession>A0A7C5DES8</accession>
<dbReference type="AlphaFoldDB" id="A0A7C5DES8"/>
<dbReference type="InterPro" id="IPR000182">
    <property type="entry name" value="GNAT_dom"/>
</dbReference>
<feature type="domain" description="N-acetyltransferase" evidence="3">
    <location>
        <begin position="209"/>
        <end position="354"/>
    </location>
</feature>
<proteinExistence type="predicted"/>
<dbReference type="Proteomes" id="UP000886110">
    <property type="component" value="Unassembled WGS sequence"/>
</dbReference>
<name>A0A7C5DES8_UNCW3</name>